<feature type="region of interest" description="Disordered" evidence="1">
    <location>
        <begin position="159"/>
        <end position="205"/>
    </location>
</feature>
<dbReference type="OrthoDB" id="7164001at2"/>
<accession>A0A286GLC0</accession>
<dbReference type="RefSeq" id="WP_097279433.1">
    <property type="nucleotide sequence ID" value="NZ_OCNJ01000005.1"/>
</dbReference>
<proteinExistence type="predicted"/>
<dbReference type="PANTHER" id="PTHR33371">
    <property type="entry name" value="INTERMEMBRANE PHOSPHOLIPID TRANSPORT SYSTEM BINDING PROTEIN MLAD-RELATED"/>
    <property type="match status" value="1"/>
</dbReference>
<dbReference type="Proteomes" id="UP000219621">
    <property type="component" value="Unassembled WGS sequence"/>
</dbReference>
<gene>
    <name evidence="3" type="ORF">SAMN05421508_10547</name>
</gene>
<reference evidence="3 4" key="1">
    <citation type="submission" date="2017-09" db="EMBL/GenBank/DDBJ databases">
        <authorList>
            <person name="Ehlers B."/>
            <person name="Leendertz F.H."/>
        </authorList>
    </citation>
    <scope>NUCLEOTIDE SEQUENCE [LARGE SCALE GENOMIC DNA]</scope>
    <source>
        <strain evidence="3 4">USBA 140</strain>
    </source>
</reference>
<feature type="compositionally biased region" description="Low complexity" evidence="1">
    <location>
        <begin position="190"/>
        <end position="205"/>
    </location>
</feature>
<sequence>MNSRTRETLYGLATVSVVGVLLTYNVMQRHERHVDNGAIMTLTAQFNRTDGLREGAPVRLAGVPVGVVSDMRLTDRYKAETVLSLRGDVELPDDSAAIIETEGLFGTKYIELQPGGGLDLLADGDRISYTQDAVILEELLAKIVARAKAARAAAAEGGAAAEQGGDILAPGDPDGDGDGSDAGEAGGPAGTAAPPGASPFPSLTD</sequence>
<name>A0A286GLC0_9PROT</name>
<dbReference type="InterPro" id="IPR052336">
    <property type="entry name" value="MlaD_Phospholipid_Transporter"/>
</dbReference>
<dbReference type="AlphaFoldDB" id="A0A286GLC0"/>
<dbReference type="EMBL" id="OCNJ01000005">
    <property type="protein sequence ID" value="SOD95889.1"/>
    <property type="molecule type" value="Genomic_DNA"/>
</dbReference>
<protein>
    <submittedName>
        <fullName evidence="3">Phospholipid/cholesterol/gamma-HCH transport system substrate-binding protein</fullName>
    </submittedName>
</protein>
<evidence type="ECO:0000256" key="1">
    <source>
        <dbReference type="SAM" id="MobiDB-lite"/>
    </source>
</evidence>
<keyword evidence="4" id="KW-1185">Reference proteome</keyword>
<organism evidence="3 4">
    <name type="scientific">Caenispirillum bisanense</name>
    <dbReference type="NCBI Taxonomy" id="414052"/>
    <lineage>
        <taxon>Bacteria</taxon>
        <taxon>Pseudomonadati</taxon>
        <taxon>Pseudomonadota</taxon>
        <taxon>Alphaproteobacteria</taxon>
        <taxon>Rhodospirillales</taxon>
        <taxon>Novispirillaceae</taxon>
        <taxon>Caenispirillum</taxon>
    </lineage>
</organism>
<dbReference type="Pfam" id="PF02470">
    <property type="entry name" value="MlaD"/>
    <property type="match status" value="1"/>
</dbReference>
<feature type="compositionally biased region" description="Low complexity" evidence="1">
    <location>
        <begin position="159"/>
        <end position="172"/>
    </location>
</feature>
<feature type="domain" description="Mce/MlaD" evidence="2">
    <location>
        <begin position="41"/>
        <end position="115"/>
    </location>
</feature>
<evidence type="ECO:0000259" key="2">
    <source>
        <dbReference type="Pfam" id="PF02470"/>
    </source>
</evidence>
<evidence type="ECO:0000313" key="4">
    <source>
        <dbReference type="Proteomes" id="UP000219621"/>
    </source>
</evidence>
<dbReference type="InterPro" id="IPR003399">
    <property type="entry name" value="Mce/MlaD"/>
</dbReference>
<dbReference type="PANTHER" id="PTHR33371:SF4">
    <property type="entry name" value="INTERMEMBRANE PHOSPHOLIPID TRANSPORT SYSTEM BINDING PROTEIN MLAD"/>
    <property type="match status" value="1"/>
</dbReference>
<evidence type="ECO:0000313" key="3">
    <source>
        <dbReference type="EMBL" id="SOD95889.1"/>
    </source>
</evidence>